<dbReference type="InterPro" id="IPR011944">
    <property type="entry name" value="Steroid_delta5-4_isomerase"/>
</dbReference>
<organism evidence="3 4">
    <name type="scientific">Aeoliella straminimaris</name>
    <dbReference type="NCBI Taxonomy" id="2954799"/>
    <lineage>
        <taxon>Bacteria</taxon>
        <taxon>Pseudomonadati</taxon>
        <taxon>Planctomycetota</taxon>
        <taxon>Planctomycetia</taxon>
        <taxon>Pirellulales</taxon>
        <taxon>Lacipirellulaceae</taxon>
        <taxon>Aeoliella</taxon>
    </lineage>
</organism>
<dbReference type="InterPro" id="IPR032710">
    <property type="entry name" value="NTF2-like_dom_sf"/>
</dbReference>
<feature type="signal peptide" evidence="1">
    <location>
        <begin position="1"/>
        <end position="22"/>
    </location>
</feature>
<evidence type="ECO:0000313" key="3">
    <source>
        <dbReference type="EMBL" id="MCO6045831.1"/>
    </source>
</evidence>
<dbReference type="RefSeq" id="WP_252853940.1">
    <property type="nucleotide sequence ID" value="NZ_JAMXLR010000061.1"/>
</dbReference>
<dbReference type="Pfam" id="PF14534">
    <property type="entry name" value="DUF4440"/>
    <property type="match status" value="1"/>
</dbReference>
<comment type="caution">
    <text evidence="3">The sequence shown here is derived from an EMBL/GenBank/DDBJ whole genome shotgun (WGS) entry which is preliminary data.</text>
</comment>
<dbReference type="Gene3D" id="3.10.450.50">
    <property type="match status" value="1"/>
</dbReference>
<proteinExistence type="predicted"/>
<dbReference type="NCBIfam" id="TIGR02246">
    <property type="entry name" value="SgcJ/EcaC family oxidoreductase"/>
    <property type="match status" value="1"/>
</dbReference>
<dbReference type="SUPFAM" id="SSF54427">
    <property type="entry name" value="NTF2-like"/>
    <property type="match status" value="1"/>
</dbReference>
<evidence type="ECO:0000259" key="2">
    <source>
        <dbReference type="Pfam" id="PF14534"/>
    </source>
</evidence>
<protein>
    <submittedName>
        <fullName evidence="3">SgcJ/EcaC family oxidoreductase</fullName>
    </submittedName>
</protein>
<feature type="chain" id="PRO_5040835696" evidence="1">
    <location>
        <begin position="23"/>
        <end position="454"/>
    </location>
</feature>
<dbReference type="AlphaFoldDB" id="A0A9X2FHB0"/>
<gene>
    <name evidence="3" type="ORF">NG895_18180</name>
</gene>
<name>A0A9X2FHB0_9BACT</name>
<evidence type="ECO:0000313" key="4">
    <source>
        <dbReference type="Proteomes" id="UP001155241"/>
    </source>
</evidence>
<dbReference type="InterPro" id="IPR027843">
    <property type="entry name" value="DUF4440"/>
</dbReference>
<keyword evidence="4" id="KW-1185">Reference proteome</keyword>
<evidence type="ECO:0000256" key="1">
    <source>
        <dbReference type="SAM" id="SignalP"/>
    </source>
</evidence>
<sequence>MAPKLILFVLAFVLPLSQAWSAETDRPQDEAAIKQVIDKKTDGFNRHNAAAQAMLFTEGADFYASNGTVHVVGRDKIEGVFKFIHEGENAVFKNAKLDQTVSKIAFLSPDIAIVSTDLTVNRAEKDGGTYSSRGLRVMVRQDGQWKIRTYMNQLIVPSRVSPEDIETATEGESSQYRFTHSTVVLSKPWQEVIHDFEDSTMQTIRKAGGIEFGIWHSIPLEEGSPAPEMSPQTLIVTIAWPKSSATNAVAVTDEAFNDFSATRSVRTRLYEPVVLPHGMTISTGQGFYVHRLNQYSSDNVERVTELSQKAWLLMDQPYGEVHSVIGLFREVPDRDGVATLMRIVWYPSFQGWQKTRGAKDEVPEAIELFEERGKMAIGNPFGEGTVTGRYTHSDRLGETVNQGGTPPRRDCLPYRHTNYREAVVVMTPRCLREGVNLRRCSSPRRLRAVRKMLR</sequence>
<dbReference type="Proteomes" id="UP001155241">
    <property type="component" value="Unassembled WGS sequence"/>
</dbReference>
<feature type="domain" description="DUF4440" evidence="2">
    <location>
        <begin position="34"/>
        <end position="147"/>
    </location>
</feature>
<dbReference type="EMBL" id="JAMXLR010000061">
    <property type="protein sequence ID" value="MCO6045831.1"/>
    <property type="molecule type" value="Genomic_DNA"/>
</dbReference>
<reference evidence="3" key="1">
    <citation type="submission" date="2022-06" db="EMBL/GenBank/DDBJ databases">
        <title>Aeoliella straminimaris, a novel planctomycete from sediments.</title>
        <authorList>
            <person name="Vitorino I.R."/>
            <person name="Lage O.M."/>
        </authorList>
    </citation>
    <scope>NUCLEOTIDE SEQUENCE</scope>
    <source>
        <strain evidence="3">ICT_H6.2</strain>
    </source>
</reference>
<keyword evidence="1" id="KW-0732">Signal</keyword>
<accession>A0A9X2FHB0</accession>